<dbReference type="Proteomes" id="UP000324832">
    <property type="component" value="Unassembled WGS sequence"/>
</dbReference>
<organism evidence="1 2">
    <name type="scientific">Leptidea sinapis</name>
    <dbReference type="NCBI Taxonomy" id="189913"/>
    <lineage>
        <taxon>Eukaryota</taxon>
        <taxon>Metazoa</taxon>
        <taxon>Ecdysozoa</taxon>
        <taxon>Arthropoda</taxon>
        <taxon>Hexapoda</taxon>
        <taxon>Insecta</taxon>
        <taxon>Pterygota</taxon>
        <taxon>Neoptera</taxon>
        <taxon>Endopterygota</taxon>
        <taxon>Lepidoptera</taxon>
        <taxon>Glossata</taxon>
        <taxon>Ditrysia</taxon>
        <taxon>Papilionoidea</taxon>
        <taxon>Pieridae</taxon>
        <taxon>Dismorphiinae</taxon>
        <taxon>Leptidea</taxon>
    </lineage>
</organism>
<accession>A0A5E4R6R9</accession>
<protein>
    <submittedName>
        <fullName evidence="1">Uncharacterized protein</fullName>
    </submittedName>
</protein>
<reference evidence="1 2" key="1">
    <citation type="submission" date="2017-07" db="EMBL/GenBank/DDBJ databases">
        <authorList>
            <person name="Talla V."/>
            <person name="Backstrom N."/>
        </authorList>
    </citation>
    <scope>NUCLEOTIDE SEQUENCE [LARGE SCALE GENOMIC DNA]</scope>
</reference>
<evidence type="ECO:0000313" key="1">
    <source>
        <dbReference type="EMBL" id="VVD04889.1"/>
    </source>
</evidence>
<dbReference type="EMBL" id="FZQP02006907">
    <property type="protein sequence ID" value="VVD04889.1"/>
    <property type="molecule type" value="Genomic_DNA"/>
</dbReference>
<gene>
    <name evidence="1" type="ORF">LSINAPIS_LOCUS14553</name>
</gene>
<dbReference type="AlphaFoldDB" id="A0A5E4R6R9"/>
<name>A0A5E4R6R9_9NEOP</name>
<proteinExistence type="predicted"/>
<evidence type="ECO:0000313" key="2">
    <source>
        <dbReference type="Proteomes" id="UP000324832"/>
    </source>
</evidence>
<sequence>MDDNGKLGPEYFMPSDVRRRMCLIYLIESIIGDHKHLHPCSYTILQGGNVRVFREYYASIDTLLEDTVGATKFNWNSWDIASQNFNWIS</sequence>
<keyword evidence="2" id="KW-1185">Reference proteome</keyword>